<feature type="chain" id="PRO_5044556081" evidence="1">
    <location>
        <begin position="22"/>
        <end position="230"/>
    </location>
</feature>
<dbReference type="STRING" id="551990.SAMN05192550_0153"/>
<evidence type="ECO:0000313" key="6">
    <source>
        <dbReference type="Proteomes" id="UP000093226"/>
    </source>
</evidence>
<sequence length="230" mass="25042">MKKYILNLVFGLLFISCGGGGDVSDPVAANKAPSAPVLVAPANNLLCIDNAVSFQWNVSSDPDSDAVSYQIEISKDNLFTQIVYTNSSTTPDKSVSLEKGVRYYWRVKAIDSKNLSGNYSSVFQFYTEGLGLTNHLPFAPVLVKPDLSSVVNVNSVVLEWNASDVDVNDVLTYDVYFGTTNPPTAKVSSAQSLKTHTQSLSSSGTYYWSVDVKDNKGGISKGQVWRFIKN</sequence>
<dbReference type="SUPFAM" id="SSF49265">
    <property type="entry name" value="Fibronectin type III"/>
    <property type="match status" value="1"/>
</dbReference>
<dbReference type="InterPro" id="IPR003961">
    <property type="entry name" value="FN3_dom"/>
</dbReference>
<evidence type="ECO:0000313" key="8">
    <source>
        <dbReference type="Proteomes" id="UP000321579"/>
    </source>
</evidence>
<dbReference type="EMBL" id="LVEO01000019">
    <property type="protein sequence ID" value="OCB70987.1"/>
    <property type="molecule type" value="Genomic_DNA"/>
</dbReference>
<keyword evidence="7" id="KW-1185">Reference proteome</keyword>
<evidence type="ECO:0000313" key="3">
    <source>
        <dbReference type="EMBL" id="GEL10795.1"/>
    </source>
</evidence>
<dbReference type="InterPro" id="IPR013783">
    <property type="entry name" value="Ig-like_fold"/>
</dbReference>
<dbReference type="EMBL" id="BJVF01000001">
    <property type="protein sequence ID" value="GEL10795.1"/>
    <property type="molecule type" value="Genomic_DNA"/>
</dbReference>
<reference evidence="4" key="2">
    <citation type="submission" date="2016-03" db="EMBL/GenBank/DDBJ databases">
        <authorList>
            <person name="Ploux O."/>
        </authorList>
    </citation>
    <scope>NUCLEOTIDE SEQUENCE</scope>
    <source>
        <strain evidence="4">NBRC 105008</strain>
    </source>
</reference>
<dbReference type="PROSITE" id="PS50853">
    <property type="entry name" value="FN3"/>
    <property type="match status" value="1"/>
</dbReference>
<keyword evidence="1" id="KW-0732">Signal</keyword>
<proteinExistence type="predicted"/>
<feature type="signal peptide" evidence="1">
    <location>
        <begin position="1"/>
        <end position="21"/>
    </location>
</feature>
<evidence type="ECO:0000313" key="7">
    <source>
        <dbReference type="Proteomes" id="UP000182367"/>
    </source>
</evidence>
<comment type="caution">
    <text evidence="4">The sequence shown here is derived from an EMBL/GenBank/DDBJ whole genome shotgun (WGS) entry which is preliminary data.</text>
</comment>
<evidence type="ECO:0000313" key="5">
    <source>
        <dbReference type="EMBL" id="SDI54031.1"/>
    </source>
</evidence>
<dbReference type="EMBL" id="FNEO01000001">
    <property type="protein sequence ID" value="SDI54031.1"/>
    <property type="molecule type" value="Genomic_DNA"/>
</dbReference>
<dbReference type="Proteomes" id="UP000093226">
    <property type="component" value="Unassembled WGS sequence"/>
</dbReference>
<dbReference type="Gene3D" id="2.60.40.10">
    <property type="entry name" value="Immunoglobulins"/>
    <property type="match status" value="2"/>
</dbReference>
<organism evidence="4 6">
    <name type="scientific">Flavobacterium glycines</name>
    <dbReference type="NCBI Taxonomy" id="551990"/>
    <lineage>
        <taxon>Bacteria</taxon>
        <taxon>Pseudomonadati</taxon>
        <taxon>Bacteroidota</taxon>
        <taxon>Flavobacteriia</taxon>
        <taxon>Flavobacteriales</taxon>
        <taxon>Flavobacteriaceae</taxon>
        <taxon>Flavobacterium</taxon>
    </lineage>
</organism>
<protein>
    <submittedName>
        <fullName evidence="5">SusE outer membrane protein</fullName>
    </submittedName>
</protein>
<dbReference type="InterPro" id="IPR036116">
    <property type="entry name" value="FN3_sf"/>
</dbReference>
<dbReference type="Proteomes" id="UP000321579">
    <property type="component" value="Unassembled WGS sequence"/>
</dbReference>
<dbReference type="AlphaFoldDB" id="A0A1B9DMQ1"/>
<name>A0A1B9DMQ1_9FLAO</name>
<reference evidence="3 8" key="4">
    <citation type="submission" date="2019-07" db="EMBL/GenBank/DDBJ databases">
        <title>Whole genome shotgun sequence of Flavobacterium glycines NBRC 105008.</title>
        <authorList>
            <person name="Hosoyama A."/>
            <person name="Uohara A."/>
            <person name="Ohji S."/>
            <person name="Ichikawa N."/>
        </authorList>
    </citation>
    <scope>NUCLEOTIDE SEQUENCE [LARGE SCALE GENOMIC DNA]</scope>
    <source>
        <strain evidence="3 8">NBRC 105008</strain>
    </source>
</reference>
<evidence type="ECO:0000259" key="2">
    <source>
        <dbReference type="PROSITE" id="PS50853"/>
    </source>
</evidence>
<evidence type="ECO:0000256" key="1">
    <source>
        <dbReference type="SAM" id="SignalP"/>
    </source>
</evidence>
<dbReference type="Proteomes" id="UP000182367">
    <property type="component" value="Unassembled WGS sequence"/>
</dbReference>
<accession>A0A1B9DMQ1</accession>
<dbReference type="OrthoDB" id="789771at2"/>
<dbReference type="PROSITE" id="PS51257">
    <property type="entry name" value="PROKAR_LIPOPROTEIN"/>
    <property type="match status" value="1"/>
</dbReference>
<gene>
    <name evidence="4" type="ORF">FBGL_11060</name>
    <name evidence="3" type="ORF">FGL01_15340</name>
    <name evidence="5" type="ORF">SAMN05192550_0153</name>
</gene>
<reference evidence="6" key="1">
    <citation type="submission" date="2016-03" db="EMBL/GenBank/DDBJ databases">
        <title>Draft genome sequence of Paenibacillus glacialis DSM 22343.</title>
        <authorList>
            <person name="Shin S.-K."/>
            <person name="Yi H."/>
        </authorList>
    </citation>
    <scope>NUCLEOTIDE SEQUENCE [LARGE SCALE GENOMIC DNA]</scope>
    <source>
        <strain evidence="6">NBRC 105008</strain>
    </source>
</reference>
<reference evidence="5 7" key="3">
    <citation type="submission" date="2016-10" db="EMBL/GenBank/DDBJ databases">
        <authorList>
            <person name="Varghese N."/>
            <person name="Submissions S."/>
        </authorList>
    </citation>
    <scope>NUCLEOTIDE SEQUENCE [LARGE SCALE GENOMIC DNA]</scope>
    <source>
        <strain evidence="5 7">Gm-149</strain>
    </source>
</reference>
<dbReference type="Pfam" id="PF25788">
    <property type="entry name" value="Ig_Rha78A_N"/>
    <property type="match status" value="1"/>
</dbReference>
<feature type="domain" description="Fibronectin type-III" evidence="2">
    <location>
        <begin position="32"/>
        <end position="130"/>
    </location>
</feature>
<dbReference type="RefSeq" id="WP_066328552.1">
    <property type="nucleotide sequence ID" value="NZ_BJVF01000001.1"/>
</dbReference>
<evidence type="ECO:0000313" key="4">
    <source>
        <dbReference type="EMBL" id="OCB70987.1"/>
    </source>
</evidence>